<feature type="region of interest" description="Disordered" evidence="1">
    <location>
        <begin position="68"/>
        <end position="91"/>
    </location>
</feature>
<dbReference type="InterPro" id="IPR036249">
    <property type="entry name" value="Thioredoxin-like_sf"/>
</dbReference>
<evidence type="ECO:0000256" key="1">
    <source>
        <dbReference type="SAM" id="MobiDB-lite"/>
    </source>
</evidence>
<dbReference type="SUPFAM" id="SSF52833">
    <property type="entry name" value="Thioredoxin-like"/>
    <property type="match status" value="1"/>
</dbReference>
<feature type="compositionally biased region" description="Low complexity" evidence="1">
    <location>
        <begin position="68"/>
        <end position="79"/>
    </location>
</feature>
<feature type="compositionally biased region" description="Basic and acidic residues" evidence="1">
    <location>
        <begin position="221"/>
        <end position="233"/>
    </location>
</feature>
<sequence>MTVLIVAVVGLTLVVALLGLLVLGLLRSHAEILRSLHELGAGREDTAPGRGEGAPDFTVGEGVQRPAAATGGRASAAPPVSGETPHGDGVQLDLGREQGPATLVAFLSSGCLTCRDFWDRFGEPDLDLPAGMRLVVVTQGRDRESVTAVRALAPAGVDVVMSSPTWAAYDVPGSPYFVLVAGGRVVGEGSATGFEQVRRLVTQAVGDSSAGPGGPGGPGRTDQDDPVRVDAELRAAGIDPGHPSLTLTPVDRHR</sequence>
<dbReference type="Proteomes" id="UP001589748">
    <property type="component" value="Unassembled WGS sequence"/>
</dbReference>
<gene>
    <name evidence="2" type="ORF">ACFFVI_17390</name>
</gene>
<proteinExistence type="predicted"/>
<name>A0ABV5LXB5_9ACTN</name>
<accession>A0ABV5LXB5</accession>
<feature type="region of interest" description="Disordered" evidence="1">
    <location>
        <begin position="205"/>
        <end position="254"/>
    </location>
</feature>
<dbReference type="EMBL" id="JBHMDM010000009">
    <property type="protein sequence ID" value="MFB9378739.1"/>
    <property type="molecule type" value="Genomic_DNA"/>
</dbReference>
<evidence type="ECO:0000313" key="3">
    <source>
        <dbReference type="Proteomes" id="UP001589748"/>
    </source>
</evidence>
<organism evidence="2 3">
    <name type="scientific">Kineococcus gynurae</name>
    <dbReference type="NCBI Taxonomy" id="452979"/>
    <lineage>
        <taxon>Bacteria</taxon>
        <taxon>Bacillati</taxon>
        <taxon>Actinomycetota</taxon>
        <taxon>Actinomycetes</taxon>
        <taxon>Kineosporiales</taxon>
        <taxon>Kineosporiaceae</taxon>
        <taxon>Kineococcus</taxon>
    </lineage>
</organism>
<keyword evidence="3" id="KW-1185">Reference proteome</keyword>
<dbReference type="RefSeq" id="WP_380139405.1">
    <property type="nucleotide sequence ID" value="NZ_JBHLUI010000011.1"/>
</dbReference>
<evidence type="ECO:0000313" key="2">
    <source>
        <dbReference type="EMBL" id="MFB9378739.1"/>
    </source>
</evidence>
<protein>
    <submittedName>
        <fullName evidence="2">TlpA family protein disulfide reductase</fullName>
    </submittedName>
</protein>
<comment type="caution">
    <text evidence="2">The sequence shown here is derived from an EMBL/GenBank/DDBJ whole genome shotgun (WGS) entry which is preliminary data.</text>
</comment>
<reference evidence="2 3" key="1">
    <citation type="submission" date="2024-09" db="EMBL/GenBank/DDBJ databases">
        <authorList>
            <person name="Sun Q."/>
            <person name="Mori K."/>
        </authorList>
    </citation>
    <scope>NUCLEOTIDE SEQUENCE [LARGE SCALE GENOMIC DNA]</scope>
    <source>
        <strain evidence="2 3">TISTR 1856</strain>
    </source>
</reference>